<dbReference type="AlphaFoldDB" id="A0A6G6GNI0"/>
<evidence type="ECO:0000313" key="3">
    <source>
        <dbReference type="Proteomes" id="UP000505306"/>
    </source>
</evidence>
<protein>
    <recommendedName>
        <fullName evidence="4">Tetratricopeptide repeat protein</fullName>
    </recommendedName>
</protein>
<dbReference type="InterPro" id="IPR011990">
    <property type="entry name" value="TPR-like_helical_dom_sf"/>
</dbReference>
<dbReference type="KEGG" id="mgel:G5B37_11145"/>
<dbReference type="Gene3D" id="1.25.40.10">
    <property type="entry name" value="Tetratricopeptide repeat domain"/>
    <property type="match status" value="1"/>
</dbReference>
<keyword evidence="1" id="KW-0812">Transmembrane</keyword>
<keyword evidence="1" id="KW-1133">Transmembrane helix</keyword>
<evidence type="ECO:0000313" key="2">
    <source>
        <dbReference type="EMBL" id="QIE60098.1"/>
    </source>
</evidence>
<sequence length="247" mass="28313">MNLNKNISEENFNRIDRYLGDFMPKEERISFEKELKTTPSLQFALEELKELEEGVERALLKQKLNDFHAELPAEDNALKRLEQSTRSNRSVWYAVAAVFVIAMGVLWVYSSEPTNEKLFAKYFTPDPGLPTVMSTSSNYDFYDAMVDYKRENYSMAIQKWTSLQAIKPNNDTLNYFIGVAQLANKNEAAAMMYLKKVSDNSQNVFYAETNFYLGLAQLQANDIEAAKKSFGKSSLPKSKLILEEITK</sequence>
<reference evidence="2 3" key="1">
    <citation type="submission" date="2020-02" db="EMBL/GenBank/DDBJ databases">
        <title>Complete genome sequence of Flavobacteriaceae bacterium.</title>
        <authorList>
            <person name="Kim S.-J."/>
            <person name="Kim Y.-S."/>
            <person name="Kim K.-H."/>
        </authorList>
    </citation>
    <scope>NUCLEOTIDE SEQUENCE [LARGE SCALE GENOMIC DNA]</scope>
    <source>
        <strain evidence="2 3">RR4-40</strain>
    </source>
</reference>
<dbReference type="EMBL" id="CP049057">
    <property type="protein sequence ID" value="QIE60098.1"/>
    <property type="molecule type" value="Genomic_DNA"/>
</dbReference>
<keyword evidence="3" id="KW-1185">Reference proteome</keyword>
<feature type="transmembrane region" description="Helical" evidence="1">
    <location>
        <begin position="90"/>
        <end position="109"/>
    </location>
</feature>
<proteinExistence type="predicted"/>
<evidence type="ECO:0008006" key="4">
    <source>
        <dbReference type="Google" id="ProtNLM"/>
    </source>
</evidence>
<accession>A0A6G6GNI0</accession>
<gene>
    <name evidence="2" type="ORF">G5B37_11145</name>
</gene>
<dbReference type="SUPFAM" id="SSF48452">
    <property type="entry name" value="TPR-like"/>
    <property type="match status" value="1"/>
</dbReference>
<dbReference type="RefSeq" id="WP_164680110.1">
    <property type="nucleotide sequence ID" value="NZ_CP049057.1"/>
</dbReference>
<organism evidence="2 3">
    <name type="scientific">Rasiella rasia</name>
    <dbReference type="NCBI Taxonomy" id="2744027"/>
    <lineage>
        <taxon>Bacteria</taxon>
        <taxon>Pseudomonadati</taxon>
        <taxon>Bacteroidota</taxon>
        <taxon>Flavobacteriia</taxon>
        <taxon>Flavobacteriales</taxon>
        <taxon>Flavobacteriaceae</taxon>
        <taxon>Rasiella</taxon>
    </lineage>
</organism>
<dbReference type="Proteomes" id="UP000505306">
    <property type="component" value="Chromosome"/>
</dbReference>
<evidence type="ECO:0000256" key="1">
    <source>
        <dbReference type="SAM" id="Phobius"/>
    </source>
</evidence>
<name>A0A6G6GNI0_9FLAO</name>
<keyword evidence="1" id="KW-0472">Membrane</keyword>